<name>W7IU67_9PSEU</name>
<accession>W7IU67</accession>
<evidence type="ECO:0000313" key="4">
    <source>
        <dbReference type="EMBL" id="EWC63913.1"/>
    </source>
</evidence>
<dbReference type="PROSITE" id="PS50801">
    <property type="entry name" value="STAS"/>
    <property type="match status" value="1"/>
</dbReference>
<dbReference type="Pfam" id="PF01740">
    <property type="entry name" value="STAS"/>
    <property type="match status" value="1"/>
</dbReference>
<dbReference type="eggNOG" id="COG1366">
    <property type="taxonomic scope" value="Bacteria"/>
</dbReference>
<dbReference type="InterPro" id="IPR036513">
    <property type="entry name" value="STAS_dom_sf"/>
</dbReference>
<dbReference type="SUPFAM" id="SSF52091">
    <property type="entry name" value="SpoIIaa-like"/>
    <property type="match status" value="1"/>
</dbReference>
<evidence type="ECO:0000256" key="1">
    <source>
        <dbReference type="ARBA" id="ARBA00009013"/>
    </source>
</evidence>
<evidence type="ECO:0000313" key="5">
    <source>
        <dbReference type="Proteomes" id="UP000019277"/>
    </source>
</evidence>
<dbReference type="Gene3D" id="3.30.750.24">
    <property type="entry name" value="STAS domain"/>
    <property type="match status" value="1"/>
</dbReference>
<dbReference type="InterPro" id="IPR002645">
    <property type="entry name" value="STAS_dom"/>
</dbReference>
<proteinExistence type="inferred from homology"/>
<feature type="domain" description="STAS" evidence="3">
    <location>
        <begin position="1"/>
        <end position="100"/>
    </location>
</feature>
<comment type="similarity">
    <text evidence="1 2">Belongs to the anti-sigma-factor antagonist family.</text>
</comment>
<evidence type="ECO:0000256" key="2">
    <source>
        <dbReference type="RuleBase" id="RU003749"/>
    </source>
</evidence>
<comment type="caution">
    <text evidence="4">The sequence shown here is derived from an EMBL/GenBank/DDBJ whole genome shotgun (WGS) entry which is preliminary data.</text>
</comment>
<evidence type="ECO:0000259" key="3">
    <source>
        <dbReference type="PROSITE" id="PS50801"/>
    </source>
</evidence>
<organism evidence="4 5">
    <name type="scientific">Actinokineospora spheciospongiae</name>
    <dbReference type="NCBI Taxonomy" id="909613"/>
    <lineage>
        <taxon>Bacteria</taxon>
        <taxon>Bacillati</taxon>
        <taxon>Actinomycetota</taxon>
        <taxon>Actinomycetes</taxon>
        <taxon>Pseudonocardiales</taxon>
        <taxon>Pseudonocardiaceae</taxon>
        <taxon>Actinokineospora</taxon>
    </lineage>
</organism>
<dbReference type="PANTHER" id="PTHR33495">
    <property type="entry name" value="ANTI-SIGMA FACTOR ANTAGONIST TM_1081-RELATED-RELATED"/>
    <property type="match status" value="1"/>
</dbReference>
<protein>
    <recommendedName>
        <fullName evidence="2">Anti-sigma factor antagonist</fullName>
    </recommendedName>
</protein>
<sequence length="106" mass="11473">MLVTVSGEVDLGTAARLRELLERALDTGDPLALVVDMSEVDFLAAAGLSALVRVRDRAEARAVEFHVVADRRSVLRPMEITGLCPRFRVHPDLGSALARYASASSR</sequence>
<dbReference type="GO" id="GO:0043856">
    <property type="term" value="F:anti-sigma factor antagonist activity"/>
    <property type="evidence" value="ECO:0007669"/>
    <property type="project" value="InterPro"/>
</dbReference>
<dbReference type="CDD" id="cd07043">
    <property type="entry name" value="STAS_anti-anti-sigma_factors"/>
    <property type="match status" value="1"/>
</dbReference>
<dbReference type="Proteomes" id="UP000019277">
    <property type="component" value="Unassembled WGS sequence"/>
</dbReference>
<dbReference type="PANTHER" id="PTHR33495:SF2">
    <property type="entry name" value="ANTI-SIGMA FACTOR ANTAGONIST TM_1081-RELATED"/>
    <property type="match status" value="1"/>
</dbReference>
<dbReference type="EMBL" id="AYXG01000028">
    <property type="protein sequence ID" value="EWC63913.1"/>
    <property type="molecule type" value="Genomic_DNA"/>
</dbReference>
<dbReference type="AlphaFoldDB" id="W7IU67"/>
<keyword evidence="5" id="KW-1185">Reference proteome</keyword>
<dbReference type="STRING" id="909613.UO65_0743"/>
<dbReference type="NCBIfam" id="TIGR00377">
    <property type="entry name" value="ant_ant_sig"/>
    <property type="match status" value="1"/>
</dbReference>
<reference evidence="4 5" key="1">
    <citation type="journal article" date="2014" name="Genome Announc.">
        <title>Draft Genome Sequence of the Antitrypanosomally Active Sponge-Associated Bacterium Actinokineospora sp. Strain EG49.</title>
        <authorList>
            <person name="Harjes J."/>
            <person name="Ryu T."/>
            <person name="Abdelmohsen U.R."/>
            <person name="Moitinho-Silva L."/>
            <person name="Horn H."/>
            <person name="Ravasi T."/>
            <person name="Hentschel U."/>
        </authorList>
    </citation>
    <scope>NUCLEOTIDE SEQUENCE [LARGE SCALE GENOMIC DNA]</scope>
    <source>
        <strain evidence="4 5">EG49</strain>
    </source>
</reference>
<gene>
    <name evidence="4" type="ORF">UO65_0743</name>
</gene>
<dbReference type="InterPro" id="IPR003658">
    <property type="entry name" value="Anti-sigma_ant"/>
</dbReference>